<feature type="domain" description="Phage integrase central" evidence="6">
    <location>
        <begin position="106"/>
        <end position="196"/>
    </location>
</feature>
<reference evidence="7" key="1">
    <citation type="journal article" date="2011" name="J. Dairy Sci.">
        <title>First evidence of the presence of genomic islands in Escherichia coli P4, a mammary pathogen frequently used to induce experimental mastitis.</title>
        <authorList>
            <person name="Dufour D."/>
            <person name="Germon P."/>
            <person name="Brusseaux E."/>
            <person name="Le Roux Y."/>
            <person name="Dary A."/>
        </authorList>
    </citation>
    <scope>NUCLEOTIDE SEQUENCE</scope>
    <source>
        <strain evidence="7">P4</strain>
    </source>
</reference>
<evidence type="ECO:0000259" key="6">
    <source>
        <dbReference type="Pfam" id="PF22022"/>
    </source>
</evidence>
<protein>
    <submittedName>
        <fullName evidence="7">Putative integrase</fullName>
    </submittedName>
</protein>
<dbReference type="Gene3D" id="3.30.160.390">
    <property type="entry name" value="Integrase, DNA-binding domain"/>
    <property type="match status" value="1"/>
</dbReference>
<dbReference type="AlphaFoldDB" id="B5AXB8"/>
<dbReference type="InterPro" id="IPR025166">
    <property type="entry name" value="Integrase_DNA_bind_dom"/>
</dbReference>
<dbReference type="InterPro" id="IPR010998">
    <property type="entry name" value="Integrase_recombinase_N"/>
</dbReference>
<keyword evidence="3" id="KW-0238">DNA-binding</keyword>
<proteinExistence type="inferred from homology"/>
<name>B5AXB8_ECOLX</name>
<dbReference type="InterPro" id="IPR011010">
    <property type="entry name" value="DNA_brk_join_enz"/>
</dbReference>
<sequence length="396" mass="45766">MSRNTLNKLTDRQLQSTKPRDKTYKLSDGGGLYLEVSQTGSKYWRMKYRRPSDKKEDRLAFGVYPTISLQDAREKRDNAKKLLVKGIDPKAEQRAAKAEEKGAFTFETIGRQWVESHQMWNEDHRKRVLRSLEMYIFPHIGTSDIRKLEAMTILPLFKKVDDAGKHDTANRLKQRVKDIIHSARLSGIKTEIITNDLDVRLGGLGFYQFDWVSGFTTNDDFEKQCVEFLGLLAMGHEYRESPIPGEEGTFNVRKGEDFLYRDDEDDWYGSYDSFYFKRSEVVNFFPELDMNVPDNEPEIGALSKKVEREQNWRGKDTALKMIAGMAIALFESSKDFHSGGNLSINRISAQVIENNIIFGNDEDSDTHPDTFRRLLTNALDKYAPKFKKKATKKRPK</sequence>
<dbReference type="PANTHER" id="PTHR30629">
    <property type="entry name" value="PROPHAGE INTEGRASE"/>
    <property type="match status" value="1"/>
</dbReference>
<evidence type="ECO:0000256" key="1">
    <source>
        <dbReference type="ARBA" id="ARBA00008857"/>
    </source>
</evidence>
<dbReference type="GO" id="GO:0015074">
    <property type="term" value="P:DNA integration"/>
    <property type="evidence" value="ECO:0007669"/>
    <property type="project" value="UniProtKB-KW"/>
</dbReference>
<comment type="similarity">
    <text evidence="1">Belongs to the 'phage' integrase family.</text>
</comment>
<organism evidence="7">
    <name type="scientific">Escherichia coli O32:H37 str. P4</name>
    <dbReference type="NCBI Taxonomy" id="1167694"/>
    <lineage>
        <taxon>Bacteria</taxon>
        <taxon>Pseudomonadati</taxon>
        <taxon>Pseudomonadota</taxon>
        <taxon>Gammaproteobacteria</taxon>
        <taxon>Enterobacterales</taxon>
        <taxon>Enterobacteriaceae</taxon>
        <taxon>Escherichia</taxon>
    </lineage>
</organism>
<dbReference type="Pfam" id="PF13356">
    <property type="entry name" value="Arm-DNA-bind_3"/>
    <property type="match status" value="1"/>
</dbReference>
<dbReference type="SUPFAM" id="SSF56349">
    <property type="entry name" value="DNA breaking-rejoining enzymes"/>
    <property type="match status" value="1"/>
</dbReference>
<evidence type="ECO:0000256" key="3">
    <source>
        <dbReference type="ARBA" id="ARBA00023125"/>
    </source>
</evidence>
<dbReference type="GO" id="GO:0003677">
    <property type="term" value="F:DNA binding"/>
    <property type="evidence" value="ECO:0007669"/>
    <property type="project" value="UniProtKB-KW"/>
</dbReference>
<evidence type="ECO:0000256" key="2">
    <source>
        <dbReference type="ARBA" id="ARBA00022908"/>
    </source>
</evidence>
<feature type="compositionally biased region" description="Polar residues" evidence="4">
    <location>
        <begin position="1"/>
        <end position="17"/>
    </location>
</feature>
<dbReference type="EMBL" id="EU876907">
    <property type="protein sequence ID" value="ACG50154.1"/>
    <property type="molecule type" value="Genomic_DNA"/>
</dbReference>
<dbReference type="InterPro" id="IPR053876">
    <property type="entry name" value="Phage_int_M"/>
</dbReference>
<accession>B5AXB8</accession>
<dbReference type="Gene3D" id="1.10.150.130">
    <property type="match status" value="1"/>
</dbReference>
<feature type="region of interest" description="Disordered" evidence="4">
    <location>
        <begin position="1"/>
        <end position="25"/>
    </location>
</feature>
<evidence type="ECO:0000313" key="7">
    <source>
        <dbReference type="EMBL" id="ACG50154.1"/>
    </source>
</evidence>
<keyword evidence="2" id="KW-0229">DNA integration</keyword>
<dbReference type="PANTHER" id="PTHR30629:SF2">
    <property type="entry name" value="PROPHAGE INTEGRASE INTS-RELATED"/>
    <property type="match status" value="1"/>
</dbReference>
<dbReference type="InterPro" id="IPR050808">
    <property type="entry name" value="Phage_Integrase"/>
</dbReference>
<dbReference type="InterPro" id="IPR038488">
    <property type="entry name" value="Integrase_DNA-bd_sf"/>
</dbReference>
<feature type="domain" description="Integrase DNA-binding" evidence="5">
    <location>
        <begin position="9"/>
        <end position="96"/>
    </location>
</feature>
<dbReference type="Pfam" id="PF22022">
    <property type="entry name" value="Phage_int_M"/>
    <property type="match status" value="1"/>
</dbReference>
<evidence type="ECO:0000259" key="5">
    <source>
        <dbReference type="Pfam" id="PF13356"/>
    </source>
</evidence>
<evidence type="ECO:0000256" key="4">
    <source>
        <dbReference type="SAM" id="MobiDB-lite"/>
    </source>
</evidence>